<organism evidence="1 2">
    <name type="scientific">Clostridium tagluense</name>
    <dbReference type="NCBI Taxonomy" id="360422"/>
    <lineage>
        <taxon>Bacteria</taxon>
        <taxon>Bacillati</taxon>
        <taxon>Bacillota</taxon>
        <taxon>Clostridia</taxon>
        <taxon>Eubacteriales</taxon>
        <taxon>Clostridiaceae</taxon>
        <taxon>Clostridium</taxon>
    </lineage>
</organism>
<dbReference type="Proteomes" id="UP000287872">
    <property type="component" value="Unassembled WGS sequence"/>
</dbReference>
<dbReference type="InterPro" id="IPR030902">
    <property type="entry name" value="CLB_0814_fam"/>
</dbReference>
<dbReference type="AlphaFoldDB" id="A0A401UMA4"/>
<dbReference type="NCBIfam" id="TIGR04540">
    <property type="entry name" value="CLB_0814_fam"/>
    <property type="match status" value="1"/>
</dbReference>
<reference evidence="1 2" key="1">
    <citation type="submission" date="2018-11" db="EMBL/GenBank/DDBJ databases">
        <title>Genome sequencing and assembly of Clostridium tagluense strain A121.</title>
        <authorList>
            <person name="Murakami T."/>
            <person name="Segawa T."/>
            <person name="Shcherbakova V.A."/>
            <person name="Mori H."/>
            <person name="Yoshimura Y."/>
        </authorList>
    </citation>
    <scope>NUCLEOTIDE SEQUENCE [LARGE SCALE GENOMIC DNA]</scope>
    <source>
        <strain evidence="1 2">A121</strain>
    </source>
</reference>
<gene>
    <name evidence="1" type="ORF">Ctaglu_22890</name>
</gene>
<dbReference type="GeneID" id="77241919"/>
<keyword evidence="2" id="KW-1185">Reference proteome</keyword>
<proteinExistence type="predicted"/>
<name>A0A401UMA4_9CLOT</name>
<comment type="caution">
    <text evidence="1">The sequence shown here is derived from an EMBL/GenBank/DDBJ whole genome shotgun (WGS) entry which is preliminary data.</text>
</comment>
<sequence length="78" mass="8883">MRKVYKDPKALAACLKDLVDFYLDGVMTYEKLEEKLNILINANEDRIYKDGNLSLRISNIVGSSGVDLINKVFSERQS</sequence>
<dbReference type="EMBL" id="BHYK01000011">
    <property type="protein sequence ID" value="GCD10666.1"/>
    <property type="molecule type" value="Genomic_DNA"/>
</dbReference>
<accession>A0A401UMA4</accession>
<evidence type="ECO:0000313" key="1">
    <source>
        <dbReference type="EMBL" id="GCD10666.1"/>
    </source>
</evidence>
<dbReference type="RefSeq" id="WP_125001683.1">
    <property type="nucleotide sequence ID" value="NZ_BHYK01000011.1"/>
</dbReference>
<evidence type="ECO:0000313" key="2">
    <source>
        <dbReference type="Proteomes" id="UP000287872"/>
    </source>
</evidence>
<protein>
    <submittedName>
        <fullName evidence="1">Ribonuclease P</fullName>
    </submittedName>
</protein>
<dbReference type="OrthoDB" id="1919713at2"/>